<protein>
    <submittedName>
        <fullName evidence="2">Predicted lipid carrier protein YhbT, contains SCP2 domain</fullName>
    </submittedName>
</protein>
<keyword evidence="3" id="KW-1185">Reference proteome</keyword>
<dbReference type="OrthoDB" id="8479080at2"/>
<evidence type="ECO:0000313" key="2">
    <source>
        <dbReference type="EMBL" id="SDH10419.1"/>
    </source>
</evidence>
<dbReference type="Proteomes" id="UP000217076">
    <property type="component" value="Unassembled WGS sequence"/>
</dbReference>
<dbReference type="RefSeq" id="WP_092617929.1">
    <property type="nucleotide sequence ID" value="NZ_FNCV01000004.1"/>
</dbReference>
<evidence type="ECO:0000313" key="3">
    <source>
        <dbReference type="Proteomes" id="UP000217076"/>
    </source>
</evidence>
<dbReference type="SUPFAM" id="SSF55718">
    <property type="entry name" value="SCP-like"/>
    <property type="match status" value="1"/>
</dbReference>
<dbReference type="EMBL" id="FNCV01000004">
    <property type="protein sequence ID" value="SDH10419.1"/>
    <property type="molecule type" value="Genomic_DNA"/>
</dbReference>
<dbReference type="AlphaFoldDB" id="A0A1G7ZP25"/>
<evidence type="ECO:0000256" key="1">
    <source>
        <dbReference type="SAM" id="MobiDB-lite"/>
    </source>
</evidence>
<dbReference type="InterPro" id="IPR036527">
    <property type="entry name" value="SCP2_sterol-bd_dom_sf"/>
</dbReference>
<organism evidence="2 3">
    <name type="scientific">Roseospirillum parvum</name>
    <dbReference type="NCBI Taxonomy" id="83401"/>
    <lineage>
        <taxon>Bacteria</taxon>
        <taxon>Pseudomonadati</taxon>
        <taxon>Pseudomonadota</taxon>
        <taxon>Alphaproteobacteria</taxon>
        <taxon>Rhodospirillales</taxon>
        <taxon>Rhodospirillaceae</taxon>
        <taxon>Roseospirillum</taxon>
    </lineage>
</organism>
<feature type="region of interest" description="Disordered" evidence="1">
    <location>
        <begin position="210"/>
        <end position="230"/>
    </location>
</feature>
<gene>
    <name evidence="2" type="ORF">SAMN05421742_104170</name>
</gene>
<proteinExistence type="predicted"/>
<dbReference type="STRING" id="83401.SAMN05421742_104170"/>
<accession>A0A1G7ZP25</accession>
<name>A0A1G7ZP25_9PROT</name>
<sequence>MSQGTPPPFSPFLILGIVLKPLPFALARRAARPLLDNVARDLAPRLAGRLAGLTGRVAVMPTDLPYGTLFYVGTGSDGQTALSIDLIDTRHPVEAEARVRAPTSVLLELTHAQGHDGDASFFSRSLIMEGDTSLSMAFRYGLEEAELTSGELAAMAAPLPGDLGRRLGQALEGLIDAASADASRVQEALLAPLSGRLNRLEKAANRLREDVDQVLKSSPRRRPASQASGA</sequence>
<reference evidence="3" key="1">
    <citation type="submission" date="2016-10" db="EMBL/GenBank/DDBJ databases">
        <authorList>
            <person name="Varghese N."/>
            <person name="Submissions S."/>
        </authorList>
    </citation>
    <scope>NUCLEOTIDE SEQUENCE [LARGE SCALE GENOMIC DNA]</scope>
    <source>
        <strain evidence="3">930I</strain>
    </source>
</reference>